<dbReference type="KEGG" id="msq:BKP64_04465"/>
<comment type="pathway">
    <text evidence="1">Cofactor biosynthesis; riboflavin biosynthesis.</text>
</comment>
<dbReference type="AlphaFoldDB" id="A0A1D9GR78"/>
<dbReference type="Pfam" id="PF01872">
    <property type="entry name" value="RibD_C"/>
    <property type="match status" value="1"/>
</dbReference>
<dbReference type="OrthoDB" id="2313602at2"/>
<organism evidence="5 6">
    <name type="scientific">Marinobacter salinus</name>
    <dbReference type="NCBI Taxonomy" id="1874317"/>
    <lineage>
        <taxon>Bacteria</taxon>
        <taxon>Pseudomonadati</taxon>
        <taxon>Pseudomonadota</taxon>
        <taxon>Gammaproteobacteria</taxon>
        <taxon>Pseudomonadales</taxon>
        <taxon>Marinobacteraceae</taxon>
        <taxon>Marinobacter</taxon>
    </lineage>
</organism>
<evidence type="ECO:0000259" key="4">
    <source>
        <dbReference type="Pfam" id="PF01872"/>
    </source>
</evidence>
<dbReference type="SUPFAM" id="SSF53597">
    <property type="entry name" value="Dihydrofolate reductase-like"/>
    <property type="match status" value="1"/>
</dbReference>
<dbReference type="InterPro" id="IPR002734">
    <property type="entry name" value="RibDG_C"/>
</dbReference>
<dbReference type="InterPro" id="IPR024072">
    <property type="entry name" value="DHFR-like_dom_sf"/>
</dbReference>
<keyword evidence="3" id="KW-0560">Oxidoreductase</keyword>
<dbReference type="PANTHER" id="PTHR38011">
    <property type="entry name" value="DIHYDROFOLATE REDUCTASE FAMILY PROTEIN (AFU_ORTHOLOGUE AFUA_8G06820)"/>
    <property type="match status" value="1"/>
</dbReference>
<dbReference type="Proteomes" id="UP000177445">
    <property type="component" value="Chromosome"/>
</dbReference>
<protein>
    <submittedName>
        <fullName evidence="5">Deaminase</fullName>
    </submittedName>
</protein>
<dbReference type="RefSeq" id="WP_070973549.1">
    <property type="nucleotide sequence ID" value="NZ_CP017715.1"/>
</dbReference>
<evidence type="ECO:0000313" key="5">
    <source>
        <dbReference type="EMBL" id="AOY90147.1"/>
    </source>
</evidence>
<evidence type="ECO:0000256" key="2">
    <source>
        <dbReference type="ARBA" id="ARBA00022857"/>
    </source>
</evidence>
<proteinExistence type="predicted"/>
<dbReference type="GO" id="GO:0009231">
    <property type="term" value="P:riboflavin biosynthetic process"/>
    <property type="evidence" value="ECO:0007669"/>
    <property type="project" value="InterPro"/>
</dbReference>
<dbReference type="GO" id="GO:0008703">
    <property type="term" value="F:5-amino-6-(5-phosphoribosylamino)uracil reductase activity"/>
    <property type="evidence" value="ECO:0007669"/>
    <property type="project" value="InterPro"/>
</dbReference>
<reference evidence="5 6" key="1">
    <citation type="submission" date="2016-10" db="EMBL/GenBank/DDBJ databases">
        <title>Marinobacter salinus sp. nov., a moderately halophilic bacterium isolated from a tidal flat environment.</title>
        <authorList>
            <person name="Park S.-J."/>
        </authorList>
    </citation>
    <scope>NUCLEOTIDE SEQUENCE [LARGE SCALE GENOMIC DNA]</scope>
    <source>
        <strain evidence="5 6">Hb8</strain>
    </source>
</reference>
<evidence type="ECO:0000313" key="6">
    <source>
        <dbReference type="Proteomes" id="UP000177445"/>
    </source>
</evidence>
<accession>A0A1D9GR78</accession>
<dbReference type="PANTHER" id="PTHR38011:SF7">
    <property type="entry name" value="2,5-DIAMINO-6-RIBOSYLAMINO-4(3H)-PYRIMIDINONE 5'-PHOSPHATE REDUCTASE"/>
    <property type="match status" value="1"/>
</dbReference>
<gene>
    <name evidence="5" type="ORF">BKP64_04465</name>
</gene>
<keyword evidence="6" id="KW-1185">Reference proteome</keyword>
<evidence type="ECO:0000256" key="1">
    <source>
        <dbReference type="ARBA" id="ARBA00005104"/>
    </source>
</evidence>
<dbReference type="STRING" id="1874317.BKP64_04465"/>
<feature type="domain" description="Bacterial bifunctional deaminase-reductase C-terminal" evidence="4">
    <location>
        <begin position="74"/>
        <end position="259"/>
    </location>
</feature>
<sequence>MAAQPLDTDAAWELVLQAVNRTNVTLPAAGDAAISLNGHGSWQLLHPATEAAKNLLTVFLPLCRPLPRDSAPRVVGQLGQSLDGRIATVSGCSRFINGDDGITHLHRIRAVSDAVVVGAGTAETDNPRLTVRRSSGPNPVRVVIDRNRRVPESHHLFTDGEAPTLRLVAGSYQASFTELARNAVMEVPCLGDTGDGVPADPAIILRVLSDFGLKKIFIEGGGITVSSFLNAGLLDRLHVMVAPMIIGSGRPAFSLPEIDLLDDALRPKAQLINLGSDMLFDLDFSH</sequence>
<evidence type="ECO:0000256" key="3">
    <source>
        <dbReference type="ARBA" id="ARBA00023002"/>
    </source>
</evidence>
<keyword evidence="2" id="KW-0521">NADP</keyword>
<dbReference type="EMBL" id="CP017715">
    <property type="protein sequence ID" value="AOY90147.1"/>
    <property type="molecule type" value="Genomic_DNA"/>
</dbReference>
<dbReference type="Gene3D" id="3.40.430.10">
    <property type="entry name" value="Dihydrofolate Reductase, subunit A"/>
    <property type="match status" value="1"/>
</dbReference>
<dbReference type="InterPro" id="IPR050765">
    <property type="entry name" value="Riboflavin_Biosynth_HTPR"/>
</dbReference>
<name>A0A1D9GR78_9GAMM</name>